<name>A0A5B9PHA6_9BACT</name>
<gene>
    <name evidence="1" type="ORF">MFFC18_45910</name>
</gene>
<accession>A0A5B9PHA6</accession>
<evidence type="ECO:0000313" key="2">
    <source>
        <dbReference type="Proteomes" id="UP000322214"/>
    </source>
</evidence>
<keyword evidence="2" id="KW-1185">Reference proteome</keyword>
<evidence type="ECO:0000313" key="1">
    <source>
        <dbReference type="EMBL" id="QEG24670.1"/>
    </source>
</evidence>
<dbReference type="KEGG" id="mff:MFFC18_45910"/>
<proteinExistence type="predicted"/>
<organism evidence="1 2">
    <name type="scientific">Mariniblastus fucicola</name>
    <dbReference type="NCBI Taxonomy" id="980251"/>
    <lineage>
        <taxon>Bacteria</taxon>
        <taxon>Pseudomonadati</taxon>
        <taxon>Planctomycetota</taxon>
        <taxon>Planctomycetia</taxon>
        <taxon>Pirellulales</taxon>
        <taxon>Pirellulaceae</taxon>
        <taxon>Mariniblastus</taxon>
    </lineage>
</organism>
<dbReference type="EMBL" id="CP042912">
    <property type="protein sequence ID" value="QEG24670.1"/>
    <property type="molecule type" value="Genomic_DNA"/>
</dbReference>
<sequence>MNNLFQQEGTVASGVPTANQWNSSHKTAISPVRMVWVSPAWSHGGQFDEPDSRCMSALWVGTLFALIISDARNCLGEINSKQTHLILDTT</sequence>
<dbReference type="Proteomes" id="UP000322214">
    <property type="component" value="Chromosome"/>
</dbReference>
<reference evidence="1 2" key="1">
    <citation type="submission" date="2019-08" db="EMBL/GenBank/DDBJ databases">
        <title>Deep-cultivation of Planctomycetes and their phenomic and genomic characterization uncovers novel biology.</title>
        <authorList>
            <person name="Wiegand S."/>
            <person name="Jogler M."/>
            <person name="Boedeker C."/>
            <person name="Pinto D."/>
            <person name="Vollmers J."/>
            <person name="Rivas-Marin E."/>
            <person name="Kohn T."/>
            <person name="Peeters S.H."/>
            <person name="Heuer A."/>
            <person name="Rast P."/>
            <person name="Oberbeckmann S."/>
            <person name="Bunk B."/>
            <person name="Jeske O."/>
            <person name="Meyerdierks A."/>
            <person name="Storesund J.E."/>
            <person name="Kallscheuer N."/>
            <person name="Luecker S."/>
            <person name="Lage O.M."/>
            <person name="Pohl T."/>
            <person name="Merkel B.J."/>
            <person name="Hornburger P."/>
            <person name="Mueller R.-W."/>
            <person name="Bruemmer F."/>
            <person name="Labrenz M."/>
            <person name="Spormann A.M."/>
            <person name="Op den Camp H."/>
            <person name="Overmann J."/>
            <person name="Amann R."/>
            <person name="Jetten M.S.M."/>
            <person name="Mascher T."/>
            <person name="Medema M.H."/>
            <person name="Devos D.P."/>
            <person name="Kaster A.-K."/>
            <person name="Ovreas L."/>
            <person name="Rohde M."/>
            <person name="Galperin M.Y."/>
            <person name="Jogler C."/>
        </authorList>
    </citation>
    <scope>NUCLEOTIDE SEQUENCE [LARGE SCALE GENOMIC DNA]</scope>
    <source>
        <strain evidence="1 2">FC18</strain>
    </source>
</reference>
<dbReference type="AlphaFoldDB" id="A0A5B9PHA6"/>
<protein>
    <submittedName>
        <fullName evidence="1">Uncharacterized protein</fullName>
    </submittedName>
</protein>
<dbReference type="STRING" id="980251.GCA_001642875_00978"/>